<dbReference type="InterPro" id="IPR038765">
    <property type="entry name" value="Papain-like_cys_pep_sf"/>
</dbReference>
<gene>
    <name evidence="2" type="ORF">CASFOL_038443</name>
</gene>
<protein>
    <recommendedName>
        <fullName evidence="1">Peptidase C1A papain C-terminal domain-containing protein</fullName>
    </recommendedName>
</protein>
<evidence type="ECO:0000259" key="1">
    <source>
        <dbReference type="Pfam" id="PF00112"/>
    </source>
</evidence>
<dbReference type="SUPFAM" id="SSF54001">
    <property type="entry name" value="Cysteine proteinases"/>
    <property type="match status" value="1"/>
</dbReference>
<reference evidence="3" key="1">
    <citation type="journal article" date="2024" name="IScience">
        <title>Strigolactones Initiate the Formation of Haustorium-like Structures in Castilleja.</title>
        <authorList>
            <person name="Buerger M."/>
            <person name="Peterson D."/>
            <person name="Chory J."/>
        </authorList>
    </citation>
    <scope>NUCLEOTIDE SEQUENCE [LARGE SCALE GENOMIC DNA]</scope>
</reference>
<comment type="caution">
    <text evidence="2">The sequence shown here is derived from an EMBL/GenBank/DDBJ whole genome shotgun (WGS) entry which is preliminary data.</text>
</comment>
<dbReference type="Gene3D" id="3.90.70.10">
    <property type="entry name" value="Cysteine proteinases"/>
    <property type="match status" value="1"/>
</dbReference>
<name>A0ABD3BN10_9LAMI</name>
<evidence type="ECO:0000313" key="2">
    <source>
        <dbReference type="EMBL" id="KAL3618122.1"/>
    </source>
</evidence>
<sequence>MTRVVDTSHETIYLTLRGIPEEETARCREEHLDNKYVHRILEKLLQKILEKDTAKKISISELYNWIVGALHQKHRRRVISIFRDFAEDNDIIKCFKYYPKPDDCADIDITRALRSDLSPRSSPIISPEFGGHTYYPSALLCILQSLPLRFHAGEINCLVRGVHNSSYQRIDVGWKKFGQYSIIFWFQGIFCSSHPNFREIEKSGLHCVLIIGWTTHAVAGPLFLIHNSWGPEWANRGFAYIAIDAVEPLYFATGAKLVQPKDQNPEKLNGVPIEFKMHEAVKHLFT</sequence>
<feature type="domain" description="Peptidase C1A papain C-terminal" evidence="1">
    <location>
        <begin position="182"/>
        <end position="243"/>
    </location>
</feature>
<dbReference type="InterPro" id="IPR000668">
    <property type="entry name" value="Peptidase_C1A_C"/>
</dbReference>
<organism evidence="2 3">
    <name type="scientific">Castilleja foliolosa</name>
    <dbReference type="NCBI Taxonomy" id="1961234"/>
    <lineage>
        <taxon>Eukaryota</taxon>
        <taxon>Viridiplantae</taxon>
        <taxon>Streptophyta</taxon>
        <taxon>Embryophyta</taxon>
        <taxon>Tracheophyta</taxon>
        <taxon>Spermatophyta</taxon>
        <taxon>Magnoliopsida</taxon>
        <taxon>eudicotyledons</taxon>
        <taxon>Gunneridae</taxon>
        <taxon>Pentapetalae</taxon>
        <taxon>asterids</taxon>
        <taxon>lamiids</taxon>
        <taxon>Lamiales</taxon>
        <taxon>Orobanchaceae</taxon>
        <taxon>Pedicularideae</taxon>
        <taxon>Castillejinae</taxon>
        <taxon>Castilleja</taxon>
    </lineage>
</organism>
<keyword evidence="3" id="KW-1185">Reference proteome</keyword>
<proteinExistence type="predicted"/>
<dbReference type="AlphaFoldDB" id="A0ABD3BN10"/>
<dbReference type="EMBL" id="JAVIJP010000081">
    <property type="protein sequence ID" value="KAL3618122.1"/>
    <property type="molecule type" value="Genomic_DNA"/>
</dbReference>
<dbReference type="Pfam" id="PF00112">
    <property type="entry name" value="Peptidase_C1"/>
    <property type="match status" value="1"/>
</dbReference>
<evidence type="ECO:0000313" key="3">
    <source>
        <dbReference type="Proteomes" id="UP001632038"/>
    </source>
</evidence>
<accession>A0ABD3BN10</accession>
<dbReference type="Proteomes" id="UP001632038">
    <property type="component" value="Unassembled WGS sequence"/>
</dbReference>